<evidence type="ECO:0000256" key="1">
    <source>
        <dbReference type="ARBA" id="ARBA00000427"/>
    </source>
</evidence>
<dbReference type="CDD" id="cd15482">
    <property type="entry name" value="Sialidase_non-viral"/>
    <property type="match status" value="1"/>
</dbReference>
<dbReference type="InterPro" id="IPR036278">
    <property type="entry name" value="Sialidase_sf"/>
</dbReference>
<comment type="catalytic activity">
    <reaction evidence="1">
        <text>Hydrolysis of alpha-(2-&gt;3)-, alpha-(2-&gt;6)-, alpha-(2-&gt;8)- glycosidic linkages of terminal sialic acid residues in oligosaccharides, glycoproteins, glycolipids, colominic acid and synthetic substrates.</text>
        <dbReference type="EC" id="3.2.1.18"/>
    </reaction>
</comment>
<dbReference type="eggNOG" id="COG4409">
    <property type="taxonomic scope" value="Bacteria"/>
</dbReference>
<dbReference type="SUPFAM" id="SSF50939">
    <property type="entry name" value="Sialidases"/>
    <property type="match status" value="1"/>
</dbReference>
<dbReference type="PANTHER" id="PTHR10628">
    <property type="entry name" value="SIALIDASE"/>
    <property type="match status" value="1"/>
</dbReference>
<proteinExistence type="inferred from homology"/>
<protein>
    <recommendedName>
        <fullName evidence="3">exo-alpha-sialidase</fullName>
        <ecNumber evidence="3">3.2.1.18</ecNumber>
    </recommendedName>
</protein>
<evidence type="ECO:0000256" key="2">
    <source>
        <dbReference type="ARBA" id="ARBA00009348"/>
    </source>
</evidence>
<evidence type="ECO:0000256" key="3">
    <source>
        <dbReference type="ARBA" id="ARBA00012733"/>
    </source>
</evidence>
<accession>Q605V7</accession>
<reference evidence="5 6" key="1">
    <citation type="journal article" date="2004" name="PLoS Biol.">
        <title>Genomic insights into methanotrophy: the complete genome sequence of Methylococcus capsulatus (Bath).</title>
        <authorList>
            <person name="Ward N.L."/>
            <person name="Larsen O."/>
            <person name="Sakwa J."/>
            <person name="Bruseth L."/>
            <person name="Khouri H.M."/>
            <person name="Durkin A.S."/>
            <person name="Dimitrov G."/>
            <person name="Jiang L."/>
            <person name="Scanlan D."/>
            <person name="Kang K.H."/>
            <person name="Lewis M.R."/>
            <person name="Nelson K.E."/>
            <person name="Methe B.A."/>
            <person name="Wu M."/>
            <person name="Heidelberg J.F."/>
            <person name="Paulsen I.T."/>
            <person name="Fouts D.E."/>
            <person name="Ravel J."/>
            <person name="Tettelin H."/>
            <person name="Ren Q."/>
            <person name="Read T.D."/>
            <person name="DeBoy R.T."/>
            <person name="Seshadri R."/>
            <person name="Salzberg S.L."/>
            <person name="Jensen H.B."/>
            <person name="Birkeland N.K."/>
            <person name="Nelson W.C."/>
            <person name="Dodson R.J."/>
            <person name="Grindhaug S.H."/>
            <person name="Holt I.E."/>
            <person name="Eidhammer I."/>
            <person name="Jonasen I."/>
            <person name="Vanaken S."/>
            <person name="Utterback T.R."/>
            <person name="Feldblyum T.V."/>
            <person name="Fraser C.M."/>
            <person name="Lillehaug J.R."/>
            <person name="Eisen J.A."/>
        </authorList>
    </citation>
    <scope>NUCLEOTIDE SEQUENCE [LARGE SCALE GENOMIC DNA]</scope>
    <source>
        <strain evidence="6">ATCC 33009 / NCIMB 11132 / Bath</strain>
    </source>
</reference>
<dbReference type="EMBL" id="AE017282">
    <property type="protein sequence ID" value="AAU91608.1"/>
    <property type="molecule type" value="Genomic_DNA"/>
</dbReference>
<name>Q605V7_METCA</name>
<sequence>MLWMSTTIAASSFPQTRRASGSRGHRFENTEDWQVSSSNSDMRTSSLNARLLTALVAAWAGFLFEPASLAQQPYAVTYPDIAGLTEIQGLDVAVDGRSIHALLVGKPADGGRSRVVHVHSEDGGRTWTPPNFLDHPDDPPVIARPGNDARIAVKGKDLVAAWQTQGELPGTGPMHIVGSRDGGKTWTPGGNPATGDALKNQAYLSLAADPQGAFHLAWLDDREETGDTQGLRYASSKDGGLHWSPETTLDPAVCTCCWSRLAVLPDGALSVLYRDAEPRDMKLFLRRDPAQGWLSAGPVGAFGWHFPGCPHCGGGLTGSQAGNGRVTLHSVVWTGKEDSAGLFYLKSADAGRSWSPPRKVGDSQSRDGDIATLGQGMLAIAFTRNTAAGAAVQLIQSGDDGARWTEPAALSAETAKARHPRVLATPFGFRVFWTETRADGQKTWAIAAPKTETQARRDS</sequence>
<dbReference type="HOGENOM" id="CLU_047815_0_0_6"/>
<dbReference type="STRING" id="243233.MCA2169"/>
<dbReference type="GO" id="GO:0004308">
    <property type="term" value="F:exo-alpha-sialidase activity"/>
    <property type="evidence" value="ECO:0007669"/>
    <property type="project" value="UniProtKB-EC"/>
</dbReference>
<dbReference type="InterPro" id="IPR026856">
    <property type="entry name" value="Sialidase_fam"/>
</dbReference>
<dbReference type="PANTHER" id="PTHR10628:SF30">
    <property type="entry name" value="EXO-ALPHA-SIALIDASE"/>
    <property type="match status" value="1"/>
</dbReference>
<dbReference type="GO" id="GO:0016020">
    <property type="term" value="C:membrane"/>
    <property type="evidence" value="ECO:0007669"/>
    <property type="project" value="TreeGrafter"/>
</dbReference>
<dbReference type="KEGG" id="mca:MCA2169"/>
<dbReference type="GO" id="GO:0006689">
    <property type="term" value="P:ganglioside catabolic process"/>
    <property type="evidence" value="ECO:0007669"/>
    <property type="project" value="TreeGrafter"/>
</dbReference>
<comment type="similarity">
    <text evidence="2">Belongs to the glycosyl hydrolase 33 family.</text>
</comment>
<dbReference type="Pfam" id="PF13088">
    <property type="entry name" value="BNR_2"/>
    <property type="match status" value="1"/>
</dbReference>
<evidence type="ECO:0000259" key="4">
    <source>
        <dbReference type="Pfam" id="PF13088"/>
    </source>
</evidence>
<gene>
    <name evidence="5" type="ordered locus">MCA2169</name>
</gene>
<evidence type="ECO:0000313" key="5">
    <source>
        <dbReference type="EMBL" id="AAU91608.1"/>
    </source>
</evidence>
<dbReference type="GO" id="GO:0009313">
    <property type="term" value="P:oligosaccharide catabolic process"/>
    <property type="evidence" value="ECO:0007669"/>
    <property type="project" value="TreeGrafter"/>
</dbReference>
<dbReference type="GO" id="GO:0005737">
    <property type="term" value="C:cytoplasm"/>
    <property type="evidence" value="ECO:0007669"/>
    <property type="project" value="TreeGrafter"/>
</dbReference>
<dbReference type="InterPro" id="IPR011040">
    <property type="entry name" value="Sialidase"/>
</dbReference>
<dbReference type="EC" id="3.2.1.18" evidence="3"/>
<dbReference type="Gene3D" id="2.120.10.10">
    <property type="match status" value="2"/>
</dbReference>
<dbReference type="Proteomes" id="UP000006821">
    <property type="component" value="Chromosome"/>
</dbReference>
<organism evidence="5 6">
    <name type="scientific">Methylococcus capsulatus (strain ATCC 33009 / NCIMB 11132 / Bath)</name>
    <dbReference type="NCBI Taxonomy" id="243233"/>
    <lineage>
        <taxon>Bacteria</taxon>
        <taxon>Pseudomonadati</taxon>
        <taxon>Pseudomonadota</taxon>
        <taxon>Gammaproteobacteria</taxon>
        <taxon>Methylococcales</taxon>
        <taxon>Methylococcaceae</taxon>
        <taxon>Methylococcus</taxon>
    </lineage>
</organism>
<evidence type="ECO:0000313" key="6">
    <source>
        <dbReference type="Proteomes" id="UP000006821"/>
    </source>
</evidence>
<feature type="domain" description="Sialidase" evidence="4">
    <location>
        <begin position="112"/>
        <end position="293"/>
    </location>
</feature>
<dbReference type="AlphaFoldDB" id="Q605V7"/>